<gene>
    <name evidence="2" type="ORF">QBC40DRAFT_269282</name>
</gene>
<reference evidence="2" key="1">
    <citation type="journal article" date="2023" name="Mol. Phylogenet. Evol.">
        <title>Genome-scale phylogeny and comparative genomics of the fungal order Sordariales.</title>
        <authorList>
            <person name="Hensen N."/>
            <person name="Bonometti L."/>
            <person name="Westerberg I."/>
            <person name="Brannstrom I.O."/>
            <person name="Guillou S."/>
            <person name="Cros-Aarteil S."/>
            <person name="Calhoun S."/>
            <person name="Haridas S."/>
            <person name="Kuo A."/>
            <person name="Mondo S."/>
            <person name="Pangilinan J."/>
            <person name="Riley R."/>
            <person name="LaButti K."/>
            <person name="Andreopoulos B."/>
            <person name="Lipzen A."/>
            <person name="Chen C."/>
            <person name="Yan M."/>
            <person name="Daum C."/>
            <person name="Ng V."/>
            <person name="Clum A."/>
            <person name="Steindorff A."/>
            <person name="Ohm R.A."/>
            <person name="Martin F."/>
            <person name="Silar P."/>
            <person name="Natvig D.O."/>
            <person name="Lalanne C."/>
            <person name="Gautier V."/>
            <person name="Ament-Velasquez S.L."/>
            <person name="Kruys A."/>
            <person name="Hutchinson M.I."/>
            <person name="Powell A.J."/>
            <person name="Barry K."/>
            <person name="Miller A.N."/>
            <person name="Grigoriev I.V."/>
            <person name="Debuchy R."/>
            <person name="Gladieux P."/>
            <person name="Hiltunen Thoren M."/>
            <person name="Johannesson H."/>
        </authorList>
    </citation>
    <scope>NUCLEOTIDE SEQUENCE</scope>
    <source>
        <strain evidence="2">CBS 315.58</strain>
    </source>
</reference>
<accession>A0AAN7AR49</accession>
<evidence type="ECO:0000313" key="2">
    <source>
        <dbReference type="EMBL" id="KAK4195442.1"/>
    </source>
</evidence>
<feature type="chain" id="PRO_5042898567" evidence="1">
    <location>
        <begin position="18"/>
        <end position="242"/>
    </location>
</feature>
<protein>
    <submittedName>
        <fullName evidence="2">Uncharacterized protein</fullName>
    </submittedName>
</protein>
<feature type="signal peptide" evidence="1">
    <location>
        <begin position="1"/>
        <end position="17"/>
    </location>
</feature>
<proteinExistence type="predicted"/>
<name>A0AAN7AR49_9PEZI</name>
<keyword evidence="3" id="KW-1185">Reference proteome</keyword>
<dbReference type="Proteomes" id="UP001303160">
    <property type="component" value="Unassembled WGS sequence"/>
</dbReference>
<evidence type="ECO:0000313" key="3">
    <source>
        <dbReference type="Proteomes" id="UP001303160"/>
    </source>
</evidence>
<evidence type="ECO:0000256" key="1">
    <source>
        <dbReference type="SAM" id="SignalP"/>
    </source>
</evidence>
<sequence length="242" mass="26128">MLFTFGAIAGLAGIALGLPHPWEEASGPIRILPHSWVFNITSLSGPGCPDFGDTAAVFSTRPTFGMNTVDGSEIYYWHFAYPNLRASVGPGAATSSIWCETTLTYAELDRLGTPPAKPEYRLKAHKNGTAMIATYDLEDGVVAEWKFTYYPAGKEPVVDTITVAGPVSPTSIRHNSPVTELAQWAMPDCGTGSIRYRTELTVTAKKDGARGAVSSDQVQYEGKSEFYGAQQGVSYDWEKCAA</sequence>
<dbReference type="EMBL" id="MU864013">
    <property type="protein sequence ID" value="KAK4195442.1"/>
    <property type="molecule type" value="Genomic_DNA"/>
</dbReference>
<comment type="caution">
    <text evidence="2">The sequence shown here is derived from an EMBL/GenBank/DDBJ whole genome shotgun (WGS) entry which is preliminary data.</text>
</comment>
<keyword evidence="1" id="KW-0732">Signal</keyword>
<dbReference type="AlphaFoldDB" id="A0AAN7AR49"/>
<reference evidence="2" key="2">
    <citation type="submission" date="2023-05" db="EMBL/GenBank/DDBJ databases">
        <authorList>
            <consortium name="Lawrence Berkeley National Laboratory"/>
            <person name="Steindorff A."/>
            <person name="Hensen N."/>
            <person name="Bonometti L."/>
            <person name="Westerberg I."/>
            <person name="Brannstrom I.O."/>
            <person name="Guillou S."/>
            <person name="Cros-Aarteil S."/>
            <person name="Calhoun S."/>
            <person name="Haridas S."/>
            <person name="Kuo A."/>
            <person name="Mondo S."/>
            <person name="Pangilinan J."/>
            <person name="Riley R."/>
            <person name="Labutti K."/>
            <person name="Andreopoulos B."/>
            <person name="Lipzen A."/>
            <person name="Chen C."/>
            <person name="Yanf M."/>
            <person name="Daum C."/>
            <person name="Ng V."/>
            <person name="Clum A."/>
            <person name="Ohm R."/>
            <person name="Martin F."/>
            <person name="Silar P."/>
            <person name="Natvig D."/>
            <person name="Lalanne C."/>
            <person name="Gautier V."/>
            <person name="Ament-Velasquez S.L."/>
            <person name="Kruys A."/>
            <person name="Hutchinson M.I."/>
            <person name="Powell A.J."/>
            <person name="Barry K."/>
            <person name="Miller A.N."/>
            <person name="Grigoriev I.V."/>
            <person name="Debuchy R."/>
            <person name="Gladieux P."/>
            <person name="Thoren M.H."/>
            <person name="Johannesson H."/>
        </authorList>
    </citation>
    <scope>NUCLEOTIDE SEQUENCE</scope>
    <source>
        <strain evidence="2">CBS 315.58</strain>
    </source>
</reference>
<organism evidence="2 3">
    <name type="scientific">Triangularia verruculosa</name>
    <dbReference type="NCBI Taxonomy" id="2587418"/>
    <lineage>
        <taxon>Eukaryota</taxon>
        <taxon>Fungi</taxon>
        <taxon>Dikarya</taxon>
        <taxon>Ascomycota</taxon>
        <taxon>Pezizomycotina</taxon>
        <taxon>Sordariomycetes</taxon>
        <taxon>Sordariomycetidae</taxon>
        <taxon>Sordariales</taxon>
        <taxon>Podosporaceae</taxon>
        <taxon>Triangularia</taxon>
    </lineage>
</organism>